<comment type="caution">
    <text evidence="8">The sequence shown here is derived from an EMBL/GenBank/DDBJ whole genome shotgun (WGS) entry which is preliminary data.</text>
</comment>
<keyword evidence="4 6" id="KW-1133">Transmembrane helix</keyword>
<evidence type="ECO:0000256" key="5">
    <source>
        <dbReference type="ARBA" id="ARBA00023136"/>
    </source>
</evidence>
<feature type="domain" description="VTT" evidence="7">
    <location>
        <begin position="40"/>
        <end position="166"/>
    </location>
</feature>
<dbReference type="PANTHER" id="PTHR42709:SF6">
    <property type="entry name" value="UNDECAPRENYL PHOSPHATE TRANSPORTER A"/>
    <property type="match status" value="1"/>
</dbReference>
<name>A0A9D2GSU6_9BACT</name>
<feature type="transmembrane region" description="Helical" evidence="6">
    <location>
        <begin position="146"/>
        <end position="169"/>
    </location>
</feature>
<reference evidence="8" key="2">
    <citation type="submission" date="2021-04" db="EMBL/GenBank/DDBJ databases">
        <authorList>
            <person name="Gilroy R."/>
        </authorList>
    </citation>
    <scope>NUCLEOTIDE SEQUENCE</scope>
    <source>
        <strain evidence="8">ChiW4-1371</strain>
    </source>
</reference>
<evidence type="ECO:0000256" key="1">
    <source>
        <dbReference type="ARBA" id="ARBA00004651"/>
    </source>
</evidence>
<dbReference type="PANTHER" id="PTHR42709">
    <property type="entry name" value="ALKALINE PHOSPHATASE LIKE PROTEIN"/>
    <property type="match status" value="1"/>
</dbReference>
<evidence type="ECO:0000259" key="7">
    <source>
        <dbReference type="Pfam" id="PF09335"/>
    </source>
</evidence>
<evidence type="ECO:0000256" key="2">
    <source>
        <dbReference type="ARBA" id="ARBA00022475"/>
    </source>
</evidence>
<evidence type="ECO:0000313" key="8">
    <source>
        <dbReference type="EMBL" id="HIZ89368.1"/>
    </source>
</evidence>
<keyword evidence="5 6" id="KW-0472">Membrane</keyword>
<comment type="subcellular location">
    <subcellularLocation>
        <location evidence="1">Cell membrane</location>
        <topology evidence="1">Multi-pass membrane protein</topology>
    </subcellularLocation>
</comment>
<keyword evidence="2" id="KW-1003">Cell membrane</keyword>
<accession>A0A9D2GSU6</accession>
<organism evidence="8 9">
    <name type="scientific">Candidatus Mucispirillum faecigallinarum</name>
    <dbReference type="NCBI Taxonomy" id="2838699"/>
    <lineage>
        <taxon>Bacteria</taxon>
        <taxon>Pseudomonadati</taxon>
        <taxon>Deferribacterota</taxon>
        <taxon>Deferribacteres</taxon>
        <taxon>Deferribacterales</taxon>
        <taxon>Mucispirillaceae</taxon>
        <taxon>Mucispirillum</taxon>
    </lineage>
</organism>
<feature type="transmembrane region" description="Helical" evidence="6">
    <location>
        <begin position="181"/>
        <end position="201"/>
    </location>
</feature>
<evidence type="ECO:0000256" key="3">
    <source>
        <dbReference type="ARBA" id="ARBA00022692"/>
    </source>
</evidence>
<dbReference type="Pfam" id="PF09335">
    <property type="entry name" value="VTT_dom"/>
    <property type="match status" value="1"/>
</dbReference>
<feature type="transmembrane region" description="Helical" evidence="6">
    <location>
        <begin position="60"/>
        <end position="82"/>
    </location>
</feature>
<sequence length="211" mass="23892">MHDILAVGVVVVTFLVDTVGKLGYAGVILLMALESSFVPFPSEVVVPPAGYLASLGQMNIFLVILSGIFGSILGSLLNYWIAYRFGRDFLLKYAKYFFLDKDKFAKFEVFFNTHGEITTFVGRLIPVIRQYISFPAGLVRMNLKKFVFYTGLGAAIWCTVLAYVGYFVGNNIDLIKENVDHIMYFIFPALILLVIVYVVIYKYRKKRETIS</sequence>
<gene>
    <name evidence="8" type="ORF">H9804_05450</name>
</gene>
<dbReference type="InterPro" id="IPR051311">
    <property type="entry name" value="DedA_domain"/>
</dbReference>
<dbReference type="GO" id="GO:0005886">
    <property type="term" value="C:plasma membrane"/>
    <property type="evidence" value="ECO:0007669"/>
    <property type="project" value="UniProtKB-SubCell"/>
</dbReference>
<evidence type="ECO:0000256" key="4">
    <source>
        <dbReference type="ARBA" id="ARBA00022989"/>
    </source>
</evidence>
<reference evidence="8" key="1">
    <citation type="journal article" date="2021" name="PeerJ">
        <title>Extensive microbial diversity within the chicken gut microbiome revealed by metagenomics and culture.</title>
        <authorList>
            <person name="Gilroy R."/>
            <person name="Ravi A."/>
            <person name="Getino M."/>
            <person name="Pursley I."/>
            <person name="Horton D.L."/>
            <person name="Alikhan N.F."/>
            <person name="Baker D."/>
            <person name="Gharbi K."/>
            <person name="Hall N."/>
            <person name="Watson M."/>
            <person name="Adriaenssens E.M."/>
            <person name="Foster-Nyarko E."/>
            <person name="Jarju S."/>
            <person name="Secka A."/>
            <person name="Antonio M."/>
            <person name="Oren A."/>
            <person name="Chaudhuri R.R."/>
            <person name="La Ragione R."/>
            <person name="Hildebrand F."/>
            <person name="Pallen M.J."/>
        </authorList>
    </citation>
    <scope>NUCLEOTIDE SEQUENCE</scope>
    <source>
        <strain evidence="8">ChiW4-1371</strain>
    </source>
</reference>
<evidence type="ECO:0000313" key="9">
    <source>
        <dbReference type="Proteomes" id="UP000824176"/>
    </source>
</evidence>
<dbReference type="EMBL" id="DXAQ01000086">
    <property type="protein sequence ID" value="HIZ89368.1"/>
    <property type="molecule type" value="Genomic_DNA"/>
</dbReference>
<evidence type="ECO:0000256" key="6">
    <source>
        <dbReference type="SAM" id="Phobius"/>
    </source>
</evidence>
<dbReference type="AlphaFoldDB" id="A0A9D2GSU6"/>
<dbReference type="InterPro" id="IPR032816">
    <property type="entry name" value="VTT_dom"/>
</dbReference>
<protein>
    <submittedName>
        <fullName evidence="8">DedA family protein</fullName>
    </submittedName>
</protein>
<proteinExistence type="predicted"/>
<keyword evidence="3 6" id="KW-0812">Transmembrane</keyword>
<dbReference type="Proteomes" id="UP000824176">
    <property type="component" value="Unassembled WGS sequence"/>
</dbReference>